<dbReference type="AlphaFoldDB" id="A0A3P3XYM3"/>
<sequence>MAKVFAGVGLASIGATFLVTKYLQSESSDDPVVQRTLQALGSCSSLVEHLGSPPYATQYPRVTADPNLSWNMLAPKGIAKVAIRDNGVVTVDVPWEKRRFLVDEETLTVHHIDVVDALPPQPRSTYGTAVQIGVCGLAFLSAAIVAGKFYKSGGFTGYRIRQAIARNPTVLNALGAPVKANGGFDGRLSNAIVNIRVPVEGKNASGVVALQGMRDTPDSPWRYTYSVLEMGRTKTDIDMQSTAAS</sequence>
<evidence type="ECO:0000313" key="2">
    <source>
        <dbReference type="Proteomes" id="UP000290189"/>
    </source>
</evidence>
<dbReference type="Proteomes" id="UP000290189">
    <property type="component" value="Unassembled WGS sequence"/>
</dbReference>
<dbReference type="Pfam" id="PF08695">
    <property type="entry name" value="Coa1"/>
    <property type="match status" value="1"/>
</dbReference>
<gene>
    <name evidence="1" type="ORF">PLBR_LOCUS261</name>
</gene>
<geneLocation type="mitochondrion" evidence="1"/>
<dbReference type="InterPro" id="IPR014807">
    <property type="entry name" value="Coa1"/>
</dbReference>
<name>A0A3P3XYM3_PLABS</name>
<evidence type="ECO:0000313" key="1">
    <source>
        <dbReference type="EMBL" id="SPQ93046.1"/>
    </source>
</evidence>
<keyword evidence="1" id="KW-0496">Mitochondrion</keyword>
<accession>A0A3P3XYM3</accession>
<organism evidence="1 2">
    <name type="scientific">Plasmodiophora brassicae</name>
    <name type="common">Clubroot disease agent</name>
    <dbReference type="NCBI Taxonomy" id="37360"/>
    <lineage>
        <taxon>Eukaryota</taxon>
        <taxon>Sar</taxon>
        <taxon>Rhizaria</taxon>
        <taxon>Endomyxa</taxon>
        <taxon>Phytomyxea</taxon>
        <taxon>Plasmodiophorida</taxon>
        <taxon>Plasmodiophoridae</taxon>
        <taxon>Plasmodiophora</taxon>
    </lineage>
</organism>
<dbReference type="EMBL" id="OVEO01000001">
    <property type="protein sequence ID" value="SPQ93046.1"/>
    <property type="molecule type" value="Genomic_DNA"/>
</dbReference>
<protein>
    <submittedName>
        <fullName evidence="1">Uncharacterized protein</fullName>
    </submittedName>
</protein>
<proteinExistence type="predicted"/>
<reference evidence="1 2" key="1">
    <citation type="submission" date="2018-03" db="EMBL/GenBank/DDBJ databases">
        <authorList>
            <person name="Fogelqvist J."/>
        </authorList>
    </citation>
    <scope>NUCLEOTIDE SEQUENCE [LARGE SCALE GENOMIC DNA]</scope>
</reference>